<feature type="non-terminal residue" evidence="1">
    <location>
        <position position="1"/>
    </location>
</feature>
<sequence>VGDGGGLRKRVYNTAYFWRINPLELRRAAISDFLELESEAVRINEEMKHG</sequence>
<organism evidence="1">
    <name type="scientific">Salmonella enterica</name>
    <name type="common">Salmonella choleraesuis</name>
    <dbReference type="NCBI Taxonomy" id="28901"/>
    <lineage>
        <taxon>Bacteria</taxon>
        <taxon>Pseudomonadati</taxon>
        <taxon>Pseudomonadota</taxon>
        <taxon>Gammaproteobacteria</taxon>
        <taxon>Enterobacterales</taxon>
        <taxon>Enterobacteriaceae</taxon>
        <taxon>Salmonella</taxon>
    </lineage>
</organism>
<accession>A0A722LLD6</accession>
<comment type="caution">
    <text evidence="1">The sequence shown here is derived from an EMBL/GenBank/DDBJ whole genome shotgun (WGS) entry which is preliminary data.</text>
</comment>
<name>A0A722LLD6_SALER</name>
<dbReference type="AlphaFoldDB" id="A0A722LLD6"/>
<gene>
    <name evidence="1" type="ORF">G1356_26175</name>
</gene>
<dbReference type="EMBL" id="DAAQEQ010000056">
    <property type="protein sequence ID" value="HAD8991325.1"/>
    <property type="molecule type" value="Genomic_DNA"/>
</dbReference>
<protein>
    <submittedName>
        <fullName evidence="1">Phage tail assembly protein</fullName>
    </submittedName>
</protein>
<reference evidence="1" key="1">
    <citation type="journal article" date="2018" name="Genome Biol.">
        <title>SKESA: strategic k-mer extension for scrupulous assemblies.</title>
        <authorList>
            <person name="Souvorov A."/>
            <person name="Agarwala R."/>
            <person name="Lipman D.J."/>
        </authorList>
    </citation>
    <scope>NUCLEOTIDE SEQUENCE</scope>
    <source>
        <strain evidence="1">CF07.017</strain>
    </source>
</reference>
<evidence type="ECO:0000313" key="1">
    <source>
        <dbReference type="EMBL" id="HAD8991325.1"/>
    </source>
</evidence>
<reference evidence="1" key="2">
    <citation type="submission" date="2019-01" db="EMBL/GenBank/DDBJ databases">
        <authorList>
            <consortium name="NCBI Pathogen Detection Project"/>
        </authorList>
    </citation>
    <scope>NUCLEOTIDE SEQUENCE</scope>
    <source>
        <strain evidence="1">CF07.017</strain>
    </source>
</reference>
<proteinExistence type="predicted"/>